<name>A0A2V0PJB9_9CHLO</name>
<feature type="compositionally biased region" description="Low complexity" evidence="1">
    <location>
        <begin position="48"/>
        <end position="75"/>
    </location>
</feature>
<comment type="caution">
    <text evidence="2">The sequence shown here is derived from an EMBL/GenBank/DDBJ whole genome shotgun (WGS) entry which is preliminary data.</text>
</comment>
<dbReference type="EMBL" id="BDRX01000114">
    <property type="protein sequence ID" value="GBF98000.1"/>
    <property type="molecule type" value="Genomic_DNA"/>
</dbReference>
<keyword evidence="3" id="KW-1185">Reference proteome</keyword>
<proteinExistence type="predicted"/>
<reference evidence="2 3" key="1">
    <citation type="journal article" date="2018" name="Sci. Rep.">
        <title>Raphidocelis subcapitata (=Pseudokirchneriella subcapitata) provides an insight into genome evolution and environmental adaptations in the Sphaeropleales.</title>
        <authorList>
            <person name="Suzuki S."/>
            <person name="Yamaguchi H."/>
            <person name="Nakajima N."/>
            <person name="Kawachi M."/>
        </authorList>
    </citation>
    <scope>NUCLEOTIDE SEQUENCE [LARGE SCALE GENOMIC DNA]</scope>
    <source>
        <strain evidence="2 3">NIES-35</strain>
    </source>
</reference>
<evidence type="ECO:0000313" key="2">
    <source>
        <dbReference type="EMBL" id="GBF98000.1"/>
    </source>
</evidence>
<protein>
    <submittedName>
        <fullName evidence="2">Uncharacterized protein</fullName>
    </submittedName>
</protein>
<evidence type="ECO:0000256" key="1">
    <source>
        <dbReference type="SAM" id="MobiDB-lite"/>
    </source>
</evidence>
<organism evidence="2 3">
    <name type="scientific">Raphidocelis subcapitata</name>
    <dbReference type="NCBI Taxonomy" id="307507"/>
    <lineage>
        <taxon>Eukaryota</taxon>
        <taxon>Viridiplantae</taxon>
        <taxon>Chlorophyta</taxon>
        <taxon>core chlorophytes</taxon>
        <taxon>Chlorophyceae</taxon>
        <taxon>CS clade</taxon>
        <taxon>Sphaeropleales</taxon>
        <taxon>Selenastraceae</taxon>
        <taxon>Raphidocelis</taxon>
    </lineage>
</organism>
<sequence>MDLAYGTGATTPEPSLRGVPATLSQGMEAREQHQALQSSDTAIDEGAHAVGPAVAAVGGAAGGAQQPEPQQAQQPEPQPDDPRLGMFALEDMQAVWSGFMAQTLQPSVGNLDQAISGLIGHVNSSIHGANAERNQIEDEIGRMVGLINEFHRQVGQALQSRGGAAPNGSQ</sequence>
<gene>
    <name evidence="2" type="ORF">Rsub_11111</name>
</gene>
<dbReference type="InParanoid" id="A0A2V0PJB9"/>
<evidence type="ECO:0000313" key="3">
    <source>
        <dbReference type="Proteomes" id="UP000247498"/>
    </source>
</evidence>
<dbReference type="Proteomes" id="UP000247498">
    <property type="component" value="Unassembled WGS sequence"/>
</dbReference>
<dbReference type="AlphaFoldDB" id="A0A2V0PJB9"/>
<accession>A0A2V0PJB9</accession>
<feature type="region of interest" description="Disordered" evidence="1">
    <location>
        <begin position="1"/>
        <end position="84"/>
    </location>
</feature>